<evidence type="ECO:0000313" key="4">
    <source>
        <dbReference type="EMBL" id="GBG31021.1"/>
    </source>
</evidence>
<dbReference type="Proteomes" id="UP000241890">
    <property type="component" value="Unassembled WGS sequence"/>
</dbReference>
<dbReference type="GO" id="GO:0000724">
    <property type="term" value="P:double-strand break repair via homologous recombination"/>
    <property type="evidence" value="ECO:0007669"/>
    <property type="project" value="TreeGrafter"/>
</dbReference>
<evidence type="ECO:0000256" key="2">
    <source>
        <dbReference type="SAM" id="MobiDB-lite"/>
    </source>
</evidence>
<dbReference type="OrthoDB" id="193703at2759"/>
<proteinExistence type="predicted"/>
<reference evidence="4 5" key="1">
    <citation type="submission" date="2017-12" db="EMBL/GenBank/DDBJ databases">
        <title>Sequencing, de novo assembly and annotation of complete genome of a new Thraustochytrid species, strain FCC1311.</title>
        <authorList>
            <person name="Sedici K."/>
            <person name="Godart F."/>
            <person name="Aiese Cigliano R."/>
            <person name="Sanseverino W."/>
            <person name="Barakat M."/>
            <person name="Ortet P."/>
            <person name="Marechal E."/>
            <person name="Cagnac O."/>
            <person name="Amato A."/>
        </authorList>
    </citation>
    <scope>NUCLEOTIDE SEQUENCE [LARGE SCALE GENOMIC DNA]</scope>
</reference>
<gene>
    <name evidence="4" type="ORF">FCC1311_072422</name>
</gene>
<dbReference type="PROSITE" id="PS50105">
    <property type="entry name" value="SAM_DOMAIN"/>
    <property type="match status" value="1"/>
</dbReference>
<dbReference type="InterPro" id="IPR052003">
    <property type="entry name" value="HR_DNA-Binding_Protein"/>
</dbReference>
<dbReference type="InParanoid" id="A0A2R5GRQ2"/>
<feature type="compositionally biased region" description="Acidic residues" evidence="2">
    <location>
        <begin position="470"/>
        <end position="528"/>
    </location>
</feature>
<feature type="region of interest" description="Disordered" evidence="2">
    <location>
        <begin position="41"/>
        <end position="71"/>
    </location>
</feature>
<dbReference type="Pfam" id="PF07647">
    <property type="entry name" value="SAM_2"/>
    <property type="match status" value="1"/>
</dbReference>
<keyword evidence="1" id="KW-0175">Coiled coil</keyword>
<feature type="coiled-coil region" evidence="1">
    <location>
        <begin position="774"/>
        <end position="801"/>
    </location>
</feature>
<organism evidence="4 5">
    <name type="scientific">Hondaea fermentalgiana</name>
    <dbReference type="NCBI Taxonomy" id="2315210"/>
    <lineage>
        <taxon>Eukaryota</taxon>
        <taxon>Sar</taxon>
        <taxon>Stramenopiles</taxon>
        <taxon>Bigyra</taxon>
        <taxon>Labyrinthulomycetes</taxon>
        <taxon>Thraustochytrida</taxon>
        <taxon>Thraustochytriidae</taxon>
        <taxon>Hondaea</taxon>
    </lineage>
</organism>
<protein>
    <submittedName>
        <fullName evidence="4">TRAF-type zinc finger domain-containing protein 1</fullName>
    </submittedName>
</protein>
<feature type="region of interest" description="Disordered" evidence="2">
    <location>
        <begin position="467"/>
        <end position="577"/>
    </location>
</feature>
<evidence type="ECO:0000256" key="1">
    <source>
        <dbReference type="SAM" id="Coils"/>
    </source>
</evidence>
<feature type="domain" description="SAM" evidence="3">
    <location>
        <begin position="721"/>
        <end position="787"/>
    </location>
</feature>
<dbReference type="SUPFAM" id="SSF49599">
    <property type="entry name" value="TRAF domain-like"/>
    <property type="match status" value="1"/>
</dbReference>
<dbReference type="Gene3D" id="1.10.150.50">
    <property type="entry name" value="Transcription Factor, Ets-1"/>
    <property type="match status" value="1"/>
</dbReference>
<dbReference type="Gene3D" id="3.30.40.10">
    <property type="entry name" value="Zinc/RING finger domain, C3HC4 (zinc finger)"/>
    <property type="match status" value="2"/>
</dbReference>
<dbReference type="PANTHER" id="PTHR15361">
    <property type="entry name" value="RAD51/NUKS-INTERACTING PROTEIN"/>
    <property type="match status" value="1"/>
</dbReference>
<feature type="compositionally biased region" description="Polar residues" evidence="2">
    <location>
        <begin position="41"/>
        <end position="63"/>
    </location>
</feature>
<name>A0A2R5GRQ2_9STRA</name>
<keyword evidence="5" id="KW-1185">Reference proteome</keyword>
<evidence type="ECO:0000313" key="5">
    <source>
        <dbReference type="Proteomes" id="UP000241890"/>
    </source>
</evidence>
<dbReference type="EMBL" id="BEYU01000088">
    <property type="protein sequence ID" value="GBG31021.1"/>
    <property type="molecule type" value="Genomic_DNA"/>
</dbReference>
<accession>A0A2R5GRQ2</accession>
<dbReference type="InterPro" id="IPR013761">
    <property type="entry name" value="SAM/pointed_sf"/>
</dbReference>
<dbReference type="GO" id="GO:0003690">
    <property type="term" value="F:double-stranded DNA binding"/>
    <property type="evidence" value="ECO:0007669"/>
    <property type="project" value="TreeGrafter"/>
</dbReference>
<dbReference type="AlphaFoldDB" id="A0A2R5GRQ2"/>
<evidence type="ECO:0000259" key="3">
    <source>
        <dbReference type="PROSITE" id="PS50105"/>
    </source>
</evidence>
<sequence length="807" mass="90209">MDMDVTNMANTGRQTWERKLSTILNDPDNFALCERTEQSGHQSLAASDKNQGNWCHTTTTSTPGHPASSDAQNLGHLVQQIHADSLERNESVKSMNQLFHETRKEARASTRLVQNLYEKVNETVASCRALQENRDDDHAALLRLQADMHAMERWKRSASSNIHNARVRTDELESLCDNLNQRLQDIPANQSPHASHAKDELRALVAHMLESTHTELSAHLRDQNMRISRAEADAAFAKTFIRDLPRQHFVATPASIDTDPAHQGGDLRGWLRDRVEVVEARLCERIHSTMIPSEVLRRLEAVENALTTPRPEQEQPKSLDETQVKILLESVRADILKNCVAQAEQHFQSRLDTLHKTIAEQAETIKELRGDMNFAKQEQQQQQEKTLATQAETAANVESRLQARIKTLQDSLQASMDRARPDSRVEQLMADVAKLMTDQKHLGEHGDHDGSAIIMNTKTKDILKAKEESYENDDEEDDEGDPSEEEEVSDEDDEEDDDEEDEEEEGDEEEDEDEDEEEEEEEGEEVSDDANSSDNDFDDEDGPIMESKKEPPVQAVPSRPNQEKQWMAPKTLPKPPSGTVPCQYCKRILPGKNTAALHEKVCDKRPGQCKSCAKSMPVATLRVHEKNCQGTPAPSTSANIAQATTTCEHCDEPVASGKFDEHLKVCDWLPSKCQHCSMVIIQRDVPKHEARCSKNASRATSRATSALAQLSAPAGSHFESWTSDQVLTWLRGIHGLAPSSIAAFKELNVDGAMLVEITAQDLRTTLKINSALDRKQLSLALDKLKAKHQEAREGASQVVNQLLGLGD</sequence>
<dbReference type="SMART" id="SM00454">
    <property type="entry name" value="SAM"/>
    <property type="match status" value="1"/>
</dbReference>
<dbReference type="SUPFAM" id="SSF47769">
    <property type="entry name" value="SAM/Pointed domain"/>
    <property type="match status" value="1"/>
</dbReference>
<dbReference type="PANTHER" id="PTHR15361:SF5">
    <property type="entry name" value="C3H1-TYPE DOMAIN-CONTAINING PROTEIN"/>
    <property type="match status" value="1"/>
</dbReference>
<comment type="caution">
    <text evidence="4">The sequence shown here is derived from an EMBL/GenBank/DDBJ whole genome shotgun (WGS) entry which is preliminary data.</text>
</comment>
<dbReference type="GO" id="GO:0003697">
    <property type="term" value="F:single-stranded DNA binding"/>
    <property type="evidence" value="ECO:0007669"/>
    <property type="project" value="TreeGrafter"/>
</dbReference>
<dbReference type="InterPro" id="IPR001660">
    <property type="entry name" value="SAM"/>
</dbReference>
<dbReference type="GO" id="GO:0036297">
    <property type="term" value="P:interstrand cross-link repair"/>
    <property type="evidence" value="ECO:0007669"/>
    <property type="project" value="TreeGrafter"/>
</dbReference>
<dbReference type="InterPro" id="IPR013083">
    <property type="entry name" value="Znf_RING/FYVE/PHD"/>
</dbReference>
<feature type="coiled-coil region" evidence="1">
    <location>
        <begin position="351"/>
        <end position="385"/>
    </location>
</feature>